<feature type="compositionally biased region" description="Basic and acidic residues" evidence="1">
    <location>
        <begin position="64"/>
        <end position="80"/>
    </location>
</feature>
<sequence>MDLMAAAMMGTDGAHCCGSVYGEMENYVVNQLPELDSLPDGFVDSSADPLTPSSPTPDQEDDVPDCKEGRLLKVDSRNDSVGDDSQSCEGDDGSAEQARALTVELSECGSCDEQKLVETPAEDCKDESDVGSPNLVFENVVGKSEQEMAPSADGNKNAAPSCQNLGKSNEQGVEVQAALAQGTLSSESSGTSRKRAPLETTGIRGSGHFLVVWQNLPNLLPTLSFHQSGGLAIKKLGIVDLVKHWWLWLEKIDLNQLFLH</sequence>
<evidence type="ECO:0000256" key="1">
    <source>
        <dbReference type="SAM" id="MobiDB-lite"/>
    </source>
</evidence>
<feature type="region of interest" description="Disordered" evidence="1">
    <location>
        <begin position="38"/>
        <end position="95"/>
    </location>
</feature>
<keyword evidence="3" id="KW-1185">Reference proteome</keyword>
<name>A0AAD5G6U9_AMBAR</name>
<feature type="compositionally biased region" description="Polar residues" evidence="1">
    <location>
        <begin position="158"/>
        <end position="167"/>
    </location>
</feature>
<comment type="caution">
    <text evidence="2">The sequence shown here is derived from an EMBL/GenBank/DDBJ whole genome shotgun (WGS) entry which is preliminary data.</text>
</comment>
<organism evidence="2 3">
    <name type="scientific">Ambrosia artemisiifolia</name>
    <name type="common">Common ragweed</name>
    <dbReference type="NCBI Taxonomy" id="4212"/>
    <lineage>
        <taxon>Eukaryota</taxon>
        <taxon>Viridiplantae</taxon>
        <taxon>Streptophyta</taxon>
        <taxon>Embryophyta</taxon>
        <taxon>Tracheophyta</taxon>
        <taxon>Spermatophyta</taxon>
        <taxon>Magnoliopsida</taxon>
        <taxon>eudicotyledons</taxon>
        <taxon>Gunneridae</taxon>
        <taxon>Pentapetalae</taxon>
        <taxon>asterids</taxon>
        <taxon>campanulids</taxon>
        <taxon>Asterales</taxon>
        <taxon>Asteraceae</taxon>
        <taxon>Asteroideae</taxon>
        <taxon>Heliantheae alliance</taxon>
        <taxon>Heliantheae</taxon>
        <taxon>Ambrosia</taxon>
    </lineage>
</organism>
<feature type="region of interest" description="Disordered" evidence="1">
    <location>
        <begin position="146"/>
        <end position="167"/>
    </location>
</feature>
<accession>A0AAD5G6U9</accession>
<dbReference type="AlphaFoldDB" id="A0AAD5G6U9"/>
<reference evidence="2" key="1">
    <citation type="submission" date="2022-06" db="EMBL/GenBank/DDBJ databases">
        <title>Uncovering the hologenomic basis of an extraordinary plant invasion.</title>
        <authorList>
            <person name="Bieker V.C."/>
            <person name="Martin M.D."/>
            <person name="Gilbert T."/>
            <person name="Hodgins K."/>
            <person name="Battlay P."/>
            <person name="Petersen B."/>
            <person name="Wilson J."/>
        </authorList>
    </citation>
    <scope>NUCLEOTIDE SEQUENCE</scope>
    <source>
        <strain evidence="2">AA19_3_7</strain>
        <tissue evidence="2">Leaf</tissue>
    </source>
</reference>
<proteinExistence type="predicted"/>
<evidence type="ECO:0000313" key="2">
    <source>
        <dbReference type="EMBL" id="KAI7731170.1"/>
    </source>
</evidence>
<evidence type="ECO:0000313" key="3">
    <source>
        <dbReference type="Proteomes" id="UP001206925"/>
    </source>
</evidence>
<protein>
    <submittedName>
        <fullName evidence="2">Uncharacterized protein</fullName>
    </submittedName>
</protein>
<gene>
    <name evidence="2" type="ORF">M8C21_012223</name>
</gene>
<dbReference type="EMBL" id="JAMZMK010010524">
    <property type="protein sequence ID" value="KAI7731170.1"/>
    <property type="molecule type" value="Genomic_DNA"/>
</dbReference>
<dbReference type="Proteomes" id="UP001206925">
    <property type="component" value="Unassembled WGS sequence"/>
</dbReference>